<dbReference type="GO" id="GO:0005886">
    <property type="term" value="C:plasma membrane"/>
    <property type="evidence" value="ECO:0007669"/>
    <property type="project" value="InterPro"/>
</dbReference>
<feature type="region of interest" description="Disordered" evidence="6">
    <location>
        <begin position="1"/>
        <end position="79"/>
    </location>
</feature>
<feature type="transmembrane region" description="Helical" evidence="7">
    <location>
        <begin position="551"/>
        <end position="576"/>
    </location>
</feature>
<keyword evidence="5 7" id="KW-0472">Membrane</keyword>
<protein>
    <recommendedName>
        <fullName evidence="8">TMC domain-containing protein</fullName>
    </recommendedName>
</protein>
<dbReference type="KEGG" id="epa:110240077"/>
<dbReference type="OrthoDB" id="1936208at2759"/>
<dbReference type="PANTHER" id="PTHR23302:SF24">
    <property type="entry name" value="TMC DOMAIN-CONTAINING PROTEIN"/>
    <property type="match status" value="1"/>
</dbReference>
<feature type="transmembrane region" description="Helical" evidence="7">
    <location>
        <begin position="176"/>
        <end position="196"/>
    </location>
</feature>
<feature type="domain" description="TMC" evidence="8">
    <location>
        <begin position="487"/>
        <end position="594"/>
    </location>
</feature>
<feature type="transmembrane region" description="Helical" evidence="7">
    <location>
        <begin position="597"/>
        <end position="620"/>
    </location>
</feature>
<evidence type="ECO:0000259" key="8">
    <source>
        <dbReference type="Pfam" id="PF07810"/>
    </source>
</evidence>
<name>A0A913XAB1_EXADI</name>
<feature type="transmembrane region" description="Helical" evidence="7">
    <location>
        <begin position="448"/>
        <end position="470"/>
    </location>
</feature>
<feature type="transmembrane region" description="Helical" evidence="7">
    <location>
        <begin position="491"/>
        <end position="513"/>
    </location>
</feature>
<dbReference type="Proteomes" id="UP000887567">
    <property type="component" value="Unplaced"/>
</dbReference>
<dbReference type="RefSeq" id="XP_020901523.1">
    <property type="nucleotide sequence ID" value="XM_021045864.2"/>
</dbReference>
<accession>A0A913XAB1</accession>
<organism evidence="9 10">
    <name type="scientific">Exaiptasia diaphana</name>
    <name type="common">Tropical sea anemone</name>
    <name type="synonym">Aiptasia pulchella</name>
    <dbReference type="NCBI Taxonomy" id="2652724"/>
    <lineage>
        <taxon>Eukaryota</taxon>
        <taxon>Metazoa</taxon>
        <taxon>Cnidaria</taxon>
        <taxon>Anthozoa</taxon>
        <taxon>Hexacorallia</taxon>
        <taxon>Actiniaria</taxon>
        <taxon>Aiptasiidae</taxon>
        <taxon>Exaiptasia</taxon>
    </lineage>
</organism>
<evidence type="ECO:0000256" key="4">
    <source>
        <dbReference type="ARBA" id="ARBA00022989"/>
    </source>
</evidence>
<comment type="similarity">
    <text evidence="2">Belongs to the TMC family.</text>
</comment>
<evidence type="ECO:0000313" key="10">
    <source>
        <dbReference type="Proteomes" id="UP000887567"/>
    </source>
</evidence>
<comment type="subcellular location">
    <subcellularLocation>
        <location evidence="1">Membrane</location>
        <topology evidence="1">Multi-pass membrane protein</topology>
    </subcellularLocation>
</comment>
<feature type="compositionally biased region" description="Basic residues" evidence="6">
    <location>
        <begin position="63"/>
        <end position="75"/>
    </location>
</feature>
<evidence type="ECO:0000256" key="6">
    <source>
        <dbReference type="SAM" id="MobiDB-lite"/>
    </source>
</evidence>
<evidence type="ECO:0000256" key="1">
    <source>
        <dbReference type="ARBA" id="ARBA00004141"/>
    </source>
</evidence>
<evidence type="ECO:0000313" key="9">
    <source>
        <dbReference type="EnsemblMetazoa" id="XP_020901523.1"/>
    </source>
</evidence>
<feature type="transmembrane region" description="Helical" evidence="7">
    <location>
        <begin position="364"/>
        <end position="386"/>
    </location>
</feature>
<feature type="transmembrane region" description="Helical" evidence="7">
    <location>
        <begin position="659"/>
        <end position="683"/>
    </location>
</feature>
<dbReference type="OMA" id="QFFMTFF"/>
<dbReference type="GO" id="GO:0008381">
    <property type="term" value="F:mechanosensitive monoatomic ion channel activity"/>
    <property type="evidence" value="ECO:0007669"/>
    <property type="project" value="TreeGrafter"/>
</dbReference>
<evidence type="ECO:0000256" key="7">
    <source>
        <dbReference type="SAM" id="Phobius"/>
    </source>
</evidence>
<dbReference type="PANTHER" id="PTHR23302">
    <property type="entry name" value="TRANSMEMBRANE CHANNEL-RELATED"/>
    <property type="match status" value="1"/>
</dbReference>
<evidence type="ECO:0000256" key="5">
    <source>
        <dbReference type="ARBA" id="ARBA00023136"/>
    </source>
</evidence>
<dbReference type="AlphaFoldDB" id="A0A913XAB1"/>
<feature type="transmembrane region" description="Helical" evidence="7">
    <location>
        <begin position="271"/>
        <end position="289"/>
    </location>
</feature>
<feature type="compositionally biased region" description="Polar residues" evidence="6">
    <location>
        <begin position="735"/>
        <end position="751"/>
    </location>
</feature>
<feature type="region of interest" description="Disordered" evidence="6">
    <location>
        <begin position="722"/>
        <end position="751"/>
    </location>
</feature>
<dbReference type="EnsemblMetazoa" id="XM_021045864.2">
    <property type="protein sequence ID" value="XP_020901523.1"/>
    <property type="gene ID" value="LOC110240077"/>
</dbReference>
<dbReference type="InterPro" id="IPR012496">
    <property type="entry name" value="TMC_dom"/>
</dbReference>
<dbReference type="Pfam" id="PF07810">
    <property type="entry name" value="TMC"/>
    <property type="match status" value="1"/>
</dbReference>
<evidence type="ECO:0000256" key="2">
    <source>
        <dbReference type="ARBA" id="ARBA00006510"/>
    </source>
</evidence>
<keyword evidence="10" id="KW-1185">Reference proteome</keyword>
<proteinExistence type="inferred from homology"/>
<evidence type="ECO:0000256" key="3">
    <source>
        <dbReference type="ARBA" id="ARBA00022692"/>
    </source>
</evidence>
<feature type="compositionally biased region" description="Polar residues" evidence="6">
    <location>
        <begin position="44"/>
        <end position="62"/>
    </location>
</feature>
<reference evidence="9" key="1">
    <citation type="submission" date="2022-11" db="UniProtKB">
        <authorList>
            <consortium name="EnsemblMetazoa"/>
        </authorList>
    </citation>
    <scope>IDENTIFICATION</scope>
</reference>
<dbReference type="InterPro" id="IPR038900">
    <property type="entry name" value="TMC"/>
</dbReference>
<sequence>MKSRVVPSEDNEESKNHSMELQAISTGDDPYSVDPYDLEDDDVSPQQSVSRHLPSRANTTRHGTVRRRHSSKRRGSIAVEDMEIDQQDLEPVESVKAIAAPMQQKREMRKNQAQTVKHISCWKGFKLQTSMAFHRFFAGVKEFFQDIELWKGHLKQVEGRFGNGVVSYFLFLKWMLFLNLFLFLIVFGFVGIPTIVADYHPVTYDNISTAQSTNSCVFGYPSDRYAKTSVDSLIVDFITGQGWINTTIMFYSNYPFNQKLKVNDAEYNLPLAYVLVGGAYFFVSLLMMVKNLTQSFEESYIEGGGTFYSYCNKVFASWDYCIEDENTANVKSQNIYQDINAELAEEERLEKVQSRTTATKVKLYSLRILISFLVMALLGGAIYAIYATVEVSTNPEYQNSVESNLVKTIIRSAPSLTITALNLILPPFFQILSQAEDWSPRFEVALNLWRTVLLRLASVAVLMITLYADVGARCTEGNSQKCCRQSWENEIASQMYMLIWIDLFVVFLTTALMETIRKLLHKHTKLFRKLNVMPEFQIPKNVLDLVYGQCLIWIGTFFSPLIPAMGVVKLFLTFYLKKVSLMYNNKPSNRPYQGARSNYLFTVLLLITFFMCLVAVGWGITRVRPSCHGPFRNDYCADREIIDLVGEVISTWPSALKEIINYISTAAFIFPGLMIFFLLIYYFRSMMKVHLQMIEMLKDQLVLEGRDKRYLMEKLISSTKRAPIDEDDEEEEAGSQVTRDTNIPPSRNVNF</sequence>
<keyword evidence="3 7" id="KW-0812">Transmembrane</keyword>
<keyword evidence="4 7" id="KW-1133">Transmembrane helix</keyword>
<dbReference type="GeneID" id="110240077"/>